<comment type="similarity">
    <text evidence="3">Belongs to the NMT1/THI5 family.</text>
</comment>
<evidence type="ECO:0000256" key="10">
    <source>
        <dbReference type="ARBA" id="ARBA00033171"/>
    </source>
</evidence>
<evidence type="ECO:0000256" key="9">
    <source>
        <dbReference type="ARBA" id="ARBA00023004"/>
    </source>
</evidence>
<sequence length="298" mass="32505">MPNLNHIGLYVAQARGWYAAAGLKVTLLPYGSVSPDTLVLAGKADLGISGAEGVTTAVAAGQPLVSVAAIYATNTASFAVLDGSDIRRPRDFDGRVYAAFGAPYETPILQTMIRRDGGQGTFRSPALNVFGLDALLAKRADFMWVFGAVEGVQARRTGHPLRTFSMKDYGVPDYYTPVFTADRRTLPARRDRLRAFMAATARGYDYARTHPAEAARLMIDTAPKGSFPDPGVLRDSLAELGRQGAYRAPGRPWGEQTLKMWTEYPAFLLKAGAVKLPNGQSARQLDFRKLFTDELLRR</sequence>
<dbReference type="PANTHER" id="PTHR31528">
    <property type="entry name" value="4-AMINO-5-HYDROXYMETHYL-2-METHYLPYRIMIDINE PHOSPHATE SYNTHASE THI11-RELATED"/>
    <property type="match status" value="1"/>
</dbReference>
<evidence type="ECO:0000313" key="13">
    <source>
        <dbReference type="EMBL" id="AFD24605.1"/>
    </source>
</evidence>
<keyword evidence="9" id="KW-0408">Iron</keyword>
<evidence type="ECO:0000259" key="12">
    <source>
        <dbReference type="Pfam" id="PF09084"/>
    </source>
</evidence>
<protein>
    <recommendedName>
        <fullName evidence="10">Thiamine pyrimidine synthase</fullName>
    </recommendedName>
</protein>
<evidence type="ECO:0000256" key="5">
    <source>
        <dbReference type="ARBA" id="ARBA00022679"/>
    </source>
</evidence>
<dbReference type="Gene3D" id="3.40.190.10">
    <property type="entry name" value="Periplasmic binding protein-like II"/>
    <property type="match status" value="2"/>
</dbReference>
<comment type="catalytic activity">
    <reaction evidence="11">
        <text>N(6)-(pyridoxal phosphate)-L-lysyl-[4-amino-5-hydroxymethyl-2-methylpyrimidine phosphate synthase] + L-histidyl-[4-amino-5-hydroxymethyl-2-methylpyrimidine phosphate synthase] + 2 Fe(3+) + 4 H2O = L-lysyl-[4-amino-5-hydroxymethyl-2-methylpyrimidine phosphate synthase] + (2S)-2-amino-5-hydroxy-4-oxopentanoyl-[4-amino-5-hydroxymethyl-2-methylpyrimidine phosphate synthase] + 4-amino-2-methyl-5-(phosphooxymethyl)pyrimidine + 3-oxopropanoate + 2 Fe(2+) + 2 H(+)</text>
        <dbReference type="Rhea" id="RHEA:65756"/>
        <dbReference type="Rhea" id="RHEA-COMP:16892"/>
        <dbReference type="Rhea" id="RHEA-COMP:16893"/>
        <dbReference type="Rhea" id="RHEA-COMP:16894"/>
        <dbReference type="Rhea" id="RHEA-COMP:16895"/>
        <dbReference type="ChEBI" id="CHEBI:15377"/>
        <dbReference type="ChEBI" id="CHEBI:15378"/>
        <dbReference type="ChEBI" id="CHEBI:29033"/>
        <dbReference type="ChEBI" id="CHEBI:29034"/>
        <dbReference type="ChEBI" id="CHEBI:29969"/>
        <dbReference type="ChEBI" id="CHEBI:29979"/>
        <dbReference type="ChEBI" id="CHEBI:33190"/>
        <dbReference type="ChEBI" id="CHEBI:58354"/>
        <dbReference type="ChEBI" id="CHEBI:143915"/>
        <dbReference type="ChEBI" id="CHEBI:157692"/>
    </reaction>
    <physiologicalReaction direction="left-to-right" evidence="11">
        <dbReference type="Rhea" id="RHEA:65757"/>
    </physiologicalReaction>
</comment>
<dbReference type="PATRIC" id="fig|745776.4.peg.695"/>
<keyword evidence="6" id="KW-0479">Metal-binding</keyword>
<dbReference type="InterPro" id="IPR027939">
    <property type="entry name" value="NMT1/THI5"/>
</dbReference>
<keyword evidence="7" id="KW-0663">Pyridoxal phosphate</keyword>
<dbReference type="HOGENOM" id="CLU_028871_6_1_0"/>
<accession>H8GX65</accession>
<evidence type="ECO:0000256" key="3">
    <source>
        <dbReference type="ARBA" id="ARBA00009406"/>
    </source>
</evidence>
<keyword evidence="14" id="KW-1185">Reference proteome</keyword>
<dbReference type="GO" id="GO:0046872">
    <property type="term" value="F:metal ion binding"/>
    <property type="evidence" value="ECO:0007669"/>
    <property type="project" value="UniProtKB-KW"/>
</dbReference>
<evidence type="ECO:0000256" key="2">
    <source>
        <dbReference type="ARBA" id="ARBA00004948"/>
    </source>
</evidence>
<comment type="pathway">
    <text evidence="2">Cofactor biosynthesis; thiamine diphosphate biosynthesis.</text>
</comment>
<keyword evidence="8" id="KW-0784">Thiamine biosynthesis</keyword>
<dbReference type="AlphaFoldDB" id="H8GX65"/>
<dbReference type="PANTHER" id="PTHR31528:SF1">
    <property type="entry name" value="4-AMINO-5-HYDROXYMETHYL-2-METHYLPYRIMIDINE PHOSPHATE SYNTHASE THI11-RELATED"/>
    <property type="match status" value="1"/>
</dbReference>
<evidence type="ECO:0000256" key="7">
    <source>
        <dbReference type="ARBA" id="ARBA00022898"/>
    </source>
</evidence>
<dbReference type="eggNOG" id="COG0715">
    <property type="taxonomic scope" value="Bacteria"/>
</dbReference>
<dbReference type="Proteomes" id="UP000007575">
    <property type="component" value="Chromosome"/>
</dbReference>
<evidence type="ECO:0000256" key="1">
    <source>
        <dbReference type="ARBA" id="ARBA00003469"/>
    </source>
</evidence>
<dbReference type="KEGG" id="dgo:DGo_CA0678"/>
<dbReference type="EMBL" id="CP002191">
    <property type="protein sequence ID" value="AFD24605.1"/>
    <property type="molecule type" value="Genomic_DNA"/>
</dbReference>
<dbReference type="Pfam" id="PF09084">
    <property type="entry name" value="NMT1"/>
    <property type="match status" value="1"/>
</dbReference>
<dbReference type="GO" id="GO:0009228">
    <property type="term" value="P:thiamine biosynthetic process"/>
    <property type="evidence" value="ECO:0007669"/>
    <property type="project" value="UniProtKB-KW"/>
</dbReference>
<evidence type="ECO:0000256" key="4">
    <source>
        <dbReference type="ARBA" id="ARBA00011738"/>
    </source>
</evidence>
<gene>
    <name evidence="13" type="ordered locus">DGo_CA0678</name>
</gene>
<dbReference type="SUPFAM" id="SSF53850">
    <property type="entry name" value="Periplasmic binding protein-like II"/>
    <property type="match status" value="1"/>
</dbReference>
<proteinExistence type="inferred from homology"/>
<dbReference type="InterPro" id="IPR015168">
    <property type="entry name" value="SsuA/THI5"/>
</dbReference>
<evidence type="ECO:0000313" key="14">
    <source>
        <dbReference type="Proteomes" id="UP000007575"/>
    </source>
</evidence>
<name>H8GX65_DEIGI</name>
<feature type="domain" description="SsuA/THI5-like" evidence="12">
    <location>
        <begin position="3"/>
        <end position="214"/>
    </location>
</feature>
<dbReference type="STRING" id="745776.DGo_CA0678"/>
<comment type="subunit">
    <text evidence="4">Homodimer.</text>
</comment>
<dbReference type="GO" id="GO:0016740">
    <property type="term" value="F:transferase activity"/>
    <property type="evidence" value="ECO:0007669"/>
    <property type="project" value="UniProtKB-KW"/>
</dbReference>
<comment type="function">
    <text evidence="1">Responsible for the formation of the pyrimidine heterocycle in the thiamine biosynthesis pathway. Catalyzes the formation of hydroxymethylpyrimidine phosphate (HMP-P) from histidine and pyridoxal phosphate (PLP). The protein uses PLP and the active site histidine to form HMP-P, generating an inactive enzyme. The enzyme can only undergo a single turnover, which suggests it is a suicide enzyme.</text>
</comment>
<evidence type="ECO:0000256" key="8">
    <source>
        <dbReference type="ARBA" id="ARBA00022977"/>
    </source>
</evidence>
<reference evidence="13 14" key="1">
    <citation type="journal article" date="2012" name="PLoS ONE">
        <title>Genome sequence and transcriptome analysis of the radioresistant bacterium Deinococcus gobiensis: insights into the extreme environmental adaptations.</title>
        <authorList>
            <person name="Yuan M."/>
            <person name="Chen M."/>
            <person name="Zhang W."/>
            <person name="Lu W."/>
            <person name="Wang J."/>
            <person name="Yang M."/>
            <person name="Zhao P."/>
            <person name="Tang R."/>
            <person name="Li X."/>
            <person name="Hao Y."/>
            <person name="Zhou Z."/>
            <person name="Zhan Y."/>
            <person name="Yu H."/>
            <person name="Teng C."/>
            <person name="Yan Y."/>
            <person name="Ping S."/>
            <person name="Wang Y."/>
            <person name="Lin M."/>
        </authorList>
    </citation>
    <scope>NUCLEOTIDE SEQUENCE [LARGE SCALE GENOMIC DNA]</scope>
    <source>
        <strain evidence="13 14">I-0</strain>
    </source>
</reference>
<evidence type="ECO:0000256" key="6">
    <source>
        <dbReference type="ARBA" id="ARBA00022723"/>
    </source>
</evidence>
<evidence type="ECO:0000256" key="11">
    <source>
        <dbReference type="ARBA" id="ARBA00048179"/>
    </source>
</evidence>
<organism evidence="13 14">
    <name type="scientific">Deinococcus gobiensis (strain DSM 21396 / JCM 16679 / CGMCC 1.7299 / I-0)</name>
    <dbReference type="NCBI Taxonomy" id="745776"/>
    <lineage>
        <taxon>Bacteria</taxon>
        <taxon>Thermotogati</taxon>
        <taxon>Deinococcota</taxon>
        <taxon>Deinococci</taxon>
        <taxon>Deinococcales</taxon>
        <taxon>Deinococcaceae</taxon>
        <taxon>Deinococcus</taxon>
    </lineage>
</organism>
<keyword evidence="5" id="KW-0808">Transferase</keyword>